<dbReference type="GO" id="GO:0005524">
    <property type="term" value="F:ATP binding"/>
    <property type="evidence" value="ECO:0007669"/>
    <property type="project" value="InterPro"/>
</dbReference>
<proteinExistence type="predicted"/>
<reference evidence="1" key="1">
    <citation type="journal article" date="2017" name="Appl. Environ. Microbiol.">
        <title>Molecular characterization of an Endozoicomonas-like organism causing infection in king scallop Pecten maximus L.</title>
        <authorList>
            <person name="Cano I."/>
            <person name="van Aerle R."/>
            <person name="Ross S."/>
            <person name="Verner-Jeffreys D.W."/>
            <person name="Paley R.K."/>
            <person name="Rimmer G."/>
            <person name="Ryder D."/>
            <person name="Hooper P."/>
            <person name="Stone D."/>
            <person name="Feist S.W."/>
        </authorList>
    </citation>
    <scope>NUCLEOTIDE SEQUENCE</scope>
</reference>
<dbReference type="SUPFAM" id="SSF56059">
    <property type="entry name" value="Glutathione synthetase ATP-binding domain-like"/>
    <property type="match status" value="1"/>
</dbReference>
<dbReference type="EMBL" id="NSIT01000044">
    <property type="protein sequence ID" value="PJE79850.1"/>
    <property type="molecule type" value="Genomic_DNA"/>
</dbReference>
<organism evidence="1">
    <name type="scientific">invertebrate metagenome</name>
    <dbReference type="NCBI Taxonomy" id="1711999"/>
    <lineage>
        <taxon>unclassified sequences</taxon>
        <taxon>metagenomes</taxon>
        <taxon>organismal metagenomes</taxon>
    </lineage>
</organism>
<comment type="caution">
    <text evidence="1">The sequence shown here is derived from an EMBL/GenBank/DDBJ whole genome shotgun (WGS) entry which is preliminary data.</text>
</comment>
<accession>A0A2H9T9E6</accession>
<protein>
    <submittedName>
        <fullName evidence="1">Uncharacterized protein</fullName>
    </submittedName>
</protein>
<sequence length="386" mass="44050">MIKDDVMSDPVMENPSPLSVPLTQPFNQGMPPLDVSDKPVSFFEFWPSYVIYMPVVCQWLMLAVRYRSLGMPLIANPGIALSGMVGESKSAIFAIAQGEAKQKIAPWMTVKAEKKCTSLQEIQKQQETEVNLSYPLVAKPDMGCRGAGVRIVRNDRELVEYCRYFPESSTFLLQKLIPYDAEAGIFYVRYPHQKKGKIVSITLKYTPYVTGNGADTLEQLIEANPRYGKVASLYKARHQDRLHKVVPEGIHVKLAFAGSHSRGSVFRDGCHYITPALEEAFDRIGEGLPGFFYGRIDIRFKDIHRLMQGEDFSILEINGASSEAAHIWDSRGSLRDLYRTLFAQYRTLFRLGRMNYQQGHRVPSILKLWKAWKQERRLVKKYPQTE</sequence>
<dbReference type="Gene3D" id="3.30.1490.20">
    <property type="entry name" value="ATP-grasp fold, A domain"/>
    <property type="match status" value="1"/>
</dbReference>
<evidence type="ECO:0000313" key="1">
    <source>
        <dbReference type="EMBL" id="PJE79850.1"/>
    </source>
</evidence>
<dbReference type="InterPro" id="IPR013815">
    <property type="entry name" value="ATP_grasp_subdomain_1"/>
</dbReference>
<dbReference type="AlphaFoldDB" id="A0A2H9T9E6"/>
<gene>
    <name evidence="1" type="ORF">CI610_01163</name>
</gene>
<name>A0A2H9T9E6_9ZZZZ</name>